<gene>
    <name evidence="1" type="ORF">FRUB_01789</name>
</gene>
<accession>A0A225E3T8</accession>
<comment type="caution">
    <text evidence="1">The sequence shown here is derived from an EMBL/GenBank/DDBJ whole genome shotgun (WGS) entry which is preliminary data.</text>
</comment>
<name>A0A225E3T8_9BACT</name>
<reference evidence="2" key="1">
    <citation type="submission" date="2017-06" db="EMBL/GenBank/DDBJ databases">
        <title>Genome analysis of Fimbriiglobus ruber SP5, the first member of the order Planctomycetales with confirmed chitinolytic capability.</title>
        <authorList>
            <person name="Ravin N.V."/>
            <person name="Rakitin A.L."/>
            <person name="Ivanova A.A."/>
            <person name="Beletsky A.V."/>
            <person name="Kulichevskaya I.S."/>
            <person name="Mardanov A.V."/>
            <person name="Dedysh S.N."/>
        </authorList>
    </citation>
    <scope>NUCLEOTIDE SEQUENCE [LARGE SCALE GENOMIC DNA]</scope>
    <source>
        <strain evidence="2">SP5</strain>
    </source>
</reference>
<organism evidence="1 2">
    <name type="scientific">Fimbriiglobus ruber</name>
    <dbReference type="NCBI Taxonomy" id="1908690"/>
    <lineage>
        <taxon>Bacteria</taxon>
        <taxon>Pseudomonadati</taxon>
        <taxon>Planctomycetota</taxon>
        <taxon>Planctomycetia</taxon>
        <taxon>Gemmatales</taxon>
        <taxon>Gemmataceae</taxon>
        <taxon>Fimbriiglobus</taxon>
    </lineage>
</organism>
<dbReference type="Proteomes" id="UP000214646">
    <property type="component" value="Unassembled WGS sequence"/>
</dbReference>
<keyword evidence="2" id="KW-1185">Reference proteome</keyword>
<dbReference type="EMBL" id="NIDE01000002">
    <property type="protein sequence ID" value="OWK45458.1"/>
    <property type="molecule type" value="Genomic_DNA"/>
</dbReference>
<dbReference type="AlphaFoldDB" id="A0A225E3T8"/>
<sequence length="44" mass="4549">MSTTAAGGGGRQFGPGRAVFVKVVKKLFPDDPTIQSLWVAGGPF</sequence>
<evidence type="ECO:0000313" key="1">
    <source>
        <dbReference type="EMBL" id="OWK45458.1"/>
    </source>
</evidence>
<evidence type="ECO:0000313" key="2">
    <source>
        <dbReference type="Proteomes" id="UP000214646"/>
    </source>
</evidence>
<proteinExistence type="predicted"/>
<protein>
    <submittedName>
        <fullName evidence="1">Uncharacterized protein</fullName>
    </submittedName>
</protein>